<evidence type="ECO:0000313" key="2">
    <source>
        <dbReference type="EMBL" id="MCI71338.1"/>
    </source>
</evidence>
<name>A0A392UE97_9FABA</name>
<sequence length="44" mass="4792">MKDSKPGNTPVARGEKFSLKQCPTTDLEKEDMHKVPYASAVGSL</sequence>
<dbReference type="Proteomes" id="UP000265520">
    <property type="component" value="Unassembled WGS sequence"/>
</dbReference>
<feature type="region of interest" description="Disordered" evidence="1">
    <location>
        <begin position="1"/>
        <end position="31"/>
    </location>
</feature>
<protein>
    <submittedName>
        <fullName evidence="2">Uncharacterized protein</fullName>
    </submittedName>
</protein>
<reference evidence="2 3" key="1">
    <citation type="journal article" date="2018" name="Front. Plant Sci.">
        <title>Red Clover (Trifolium pratense) and Zigzag Clover (T. medium) - A Picture of Genomic Similarities and Differences.</title>
        <authorList>
            <person name="Dluhosova J."/>
            <person name="Istvanek J."/>
            <person name="Nedelnik J."/>
            <person name="Repkova J."/>
        </authorList>
    </citation>
    <scope>NUCLEOTIDE SEQUENCE [LARGE SCALE GENOMIC DNA]</scope>
    <source>
        <strain evidence="3">cv. 10/8</strain>
        <tissue evidence="2">Leaf</tissue>
    </source>
</reference>
<organism evidence="2 3">
    <name type="scientific">Trifolium medium</name>
    <dbReference type="NCBI Taxonomy" id="97028"/>
    <lineage>
        <taxon>Eukaryota</taxon>
        <taxon>Viridiplantae</taxon>
        <taxon>Streptophyta</taxon>
        <taxon>Embryophyta</taxon>
        <taxon>Tracheophyta</taxon>
        <taxon>Spermatophyta</taxon>
        <taxon>Magnoliopsida</taxon>
        <taxon>eudicotyledons</taxon>
        <taxon>Gunneridae</taxon>
        <taxon>Pentapetalae</taxon>
        <taxon>rosids</taxon>
        <taxon>fabids</taxon>
        <taxon>Fabales</taxon>
        <taxon>Fabaceae</taxon>
        <taxon>Papilionoideae</taxon>
        <taxon>50 kb inversion clade</taxon>
        <taxon>NPAAA clade</taxon>
        <taxon>Hologalegina</taxon>
        <taxon>IRL clade</taxon>
        <taxon>Trifolieae</taxon>
        <taxon>Trifolium</taxon>
    </lineage>
</organism>
<keyword evidence="3" id="KW-1185">Reference proteome</keyword>
<accession>A0A392UE97</accession>
<proteinExistence type="predicted"/>
<evidence type="ECO:0000256" key="1">
    <source>
        <dbReference type="SAM" id="MobiDB-lite"/>
    </source>
</evidence>
<evidence type="ECO:0000313" key="3">
    <source>
        <dbReference type="Proteomes" id="UP000265520"/>
    </source>
</evidence>
<dbReference type="AlphaFoldDB" id="A0A392UE97"/>
<dbReference type="EMBL" id="LXQA010794404">
    <property type="protein sequence ID" value="MCI71338.1"/>
    <property type="molecule type" value="Genomic_DNA"/>
</dbReference>
<comment type="caution">
    <text evidence="2">The sequence shown here is derived from an EMBL/GenBank/DDBJ whole genome shotgun (WGS) entry which is preliminary data.</text>
</comment>
<feature type="non-terminal residue" evidence="2">
    <location>
        <position position="44"/>
    </location>
</feature>